<name>A0A219Y942_9CAUD</name>
<accession>A0A219Y942</accession>
<evidence type="ECO:0000313" key="1">
    <source>
        <dbReference type="EMBL" id="APU00475.1"/>
    </source>
</evidence>
<sequence length="88" mass="9977">MTLYEELNNALERVCRINIRFMGDQQHADELTENVSGPLERLRIGQASRRDMGVLCASGIVHEANLFGANIPNVIDEMIEKMKAEVQY</sequence>
<evidence type="ECO:0000313" key="2">
    <source>
        <dbReference type="Proteomes" id="UP000222894"/>
    </source>
</evidence>
<dbReference type="Proteomes" id="UP000222894">
    <property type="component" value="Genome"/>
</dbReference>
<reference evidence="1 2" key="1">
    <citation type="journal article" date="2017" name="Sci. Rep.">
        <title>Characterization and diversity of phages infecting Aeromonas salmonicida subsp. salmonicida.</title>
        <authorList>
            <person name="Vincent A.T."/>
            <person name="Paquet V.E."/>
            <person name="Bernatchez A."/>
            <person name="Tremblay D.M."/>
            <person name="Moineau S."/>
            <person name="Charette S.J."/>
        </authorList>
    </citation>
    <scope>NUCLEOTIDE SEQUENCE [LARGE SCALE GENOMIC DNA]</scope>
</reference>
<dbReference type="EMBL" id="KY290948">
    <property type="protein sequence ID" value="APU00475.1"/>
    <property type="molecule type" value="Genomic_DNA"/>
</dbReference>
<organism evidence="1 2">
    <name type="scientific">Aeromonas phage 44RR2.8t.2</name>
    <dbReference type="NCBI Taxonomy" id="1932900"/>
    <lineage>
        <taxon>Viruses</taxon>
        <taxon>Duplodnaviria</taxon>
        <taxon>Heunggongvirae</taxon>
        <taxon>Uroviricota</taxon>
        <taxon>Caudoviricetes</taxon>
        <taxon>Pantevenvirales</taxon>
        <taxon>Straboviridae</taxon>
        <taxon>Biquartavirus</taxon>
        <taxon>Biquartavirus 44RR2</taxon>
    </lineage>
</organism>
<proteinExistence type="predicted"/>
<protein>
    <submittedName>
        <fullName evidence="1">Uncharacterized protein</fullName>
    </submittedName>
</protein>